<organism evidence="1 2">
    <name type="scientific">Hypsizygus marmoreus</name>
    <name type="common">White beech mushroom</name>
    <name type="synonym">Agaricus marmoreus</name>
    <dbReference type="NCBI Taxonomy" id="39966"/>
    <lineage>
        <taxon>Eukaryota</taxon>
        <taxon>Fungi</taxon>
        <taxon>Dikarya</taxon>
        <taxon>Basidiomycota</taxon>
        <taxon>Agaricomycotina</taxon>
        <taxon>Agaricomycetes</taxon>
        <taxon>Agaricomycetidae</taxon>
        <taxon>Agaricales</taxon>
        <taxon>Tricholomatineae</taxon>
        <taxon>Lyophyllaceae</taxon>
        <taxon>Hypsizygus</taxon>
    </lineage>
</organism>
<dbReference type="EMBL" id="LUEZ02000017">
    <property type="protein sequence ID" value="RDB27332.1"/>
    <property type="molecule type" value="Genomic_DNA"/>
</dbReference>
<gene>
    <name evidence="1" type="ORF">Hypma_004420</name>
</gene>
<evidence type="ECO:0000313" key="2">
    <source>
        <dbReference type="Proteomes" id="UP000076154"/>
    </source>
</evidence>
<dbReference type="OrthoDB" id="3177611at2759"/>
<dbReference type="AlphaFoldDB" id="A0A369K164"/>
<sequence>MFRMKAFGRLLGTAGNARNTAPSTLIAMSTTFHPRSSGTFPLPAMQRSFVISSSRYFTRTVTLDAELAELRPLEEPEKWIAILENTAAAPWLLTLPPDHENRLKLAYTLLFQIVLYLSRPMEAEQAEQFLVAFGTAVVPPESEIGRARSAVIPILNAVVHHISSIPINSSVRAENPEIFDIFSALQAIHDMYLMDSINALENWSEVWPRIQPVVLELGMKLDEKGFGLNLDELDDTTKTEEKPE</sequence>
<evidence type="ECO:0000313" key="1">
    <source>
        <dbReference type="EMBL" id="RDB27332.1"/>
    </source>
</evidence>
<dbReference type="Proteomes" id="UP000076154">
    <property type="component" value="Unassembled WGS sequence"/>
</dbReference>
<keyword evidence="2" id="KW-1185">Reference proteome</keyword>
<proteinExistence type="predicted"/>
<accession>A0A369K164</accession>
<name>A0A369K164_HYPMA</name>
<protein>
    <submittedName>
        <fullName evidence="1">Uncharacterized protein</fullName>
    </submittedName>
</protein>
<comment type="caution">
    <text evidence="1">The sequence shown here is derived from an EMBL/GenBank/DDBJ whole genome shotgun (WGS) entry which is preliminary data.</text>
</comment>
<reference evidence="1" key="1">
    <citation type="submission" date="2018-04" db="EMBL/GenBank/DDBJ databases">
        <title>Whole genome sequencing of Hypsizygus marmoreus.</title>
        <authorList>
            <person name="Choi I.-G."/>
            <person name="Min B."/>
            <person name="Kim J.-G."/>
            <person name="Kim S."/>
            <person name="Oh Y.-L."/>
            <person name="Kong W.-S."/>
            <person name="Park H."/>
            <person name="Jeong J."/>
            <person name="Song E.-S."/>
        </authorList>
    </citation>
    <scope>NUCLEOTIDE SEQUENCE [LARGE SCALE GENOMIC DNA]</scope>
    <source>
        <strain evidence="1">51987-8</strain>
    </source>
</reference>
<dbReference type="InParanoid" id="A0A369K164"/>